<dbReference type="AlphaFoldDB" id="A0A8U0HU19"/>
<evidence type="ECO:0000313" key="2">
    <source>
        <dbReference type="EMBL" id="UPV74582.1"/>
    </source>
</evidence>
<dbReference type="InterPro" id="IPR036390">
    <property type="entry name" value="WH_DNA-bd_sf"/>
</dbReference>
<evidence type="ECO:0000313" key="3">
    <source>
        <dbReference type="Proteomes" id="UP000830729"/>
    </source>
</evidence>
<gene>
    <name evidence="2" type="ORF">M0R89_00590</name>
</gene>
<keyword evidence="3" id="KW-1185">Reference proteome</keyword>
<dbReference type="InterPro" id="IPR036388">
    <property type="entry name" value="WH-like_DNA-bd_sf"/>
</dbReference>
<reference evidence="2 3" key="1">
    <citation type="submission" date="2022-04" db="EMBL/GenBank/DDBJ databases">
        <title>Diverse halophilic archaea isolated from saline environments.</title>
        <authorList>
            <person name="Cui H.-L."/>
        </authorList>
    </citation>
    <scope>NUCLEOTIDE SEQUENCE [LARGE SCALE GENOMIC DNA]</scope>
    <source>
        <strain evidence="2 3">XZYJT49</strain>
    </source>
</reference>
<keyword evidence="2" id="KW-0378">Hydrolase</keyword>
<protein>
    <submittedName>
        <fullName evidence="2">Restriction endonuclease</fullName>
        <ecNumber evidence="2">3.1.21.-</ecNumber>
    </submittedName>
</protein>
<accession>A0A8U0HU19</accession>
<dbReference type="EC" id="3.1.21.-" evidence="2"/>
<dbReference type="EMBL" id="CP096659">
    <property type="protein sequence ID" value="UPV74582.1"/>
    <property type="molecule type" value="Genomic_DNA"/>
</dbReference>
<dbReference type="KEGG" id="halx:M0R89_00590"/>
<keyword evidence="2" id="KW-0255">Endonuclease</keyword>
<dbReference type="SUPFAM" id="SSF46785">
    <property type="entry name" value="Winged helix' DNA-binding domain"/>
    <property type="match status" value="1"/>
</dbReference>
<feature type="domain" description="Restriction endonuclease type IV Mrr" evidence="1">
    <location>
        <begin position="338"/>
        <end position="441"/>
    </location>
</feature>
<evidence type="ECO:0000259" key="1">
    <source>
        <dbReference type="Pfam" id="PF04471"/>
    </source>
</evidence>
<dbReference type="Proteomes" id="UP000830729">
    <property type="component" value="Chromosome"/>
</dbReference>
<dbReference type="GO" id="GO:0016787">
    <property type="term" value="F:hydrolase activity"/>
    <property type="evidence" value="ECO:0007669"/>
    <property type="project" value="UniProtKB-KW"/>
</dbReference>
<keyword evidence="2" id="KW-0540">Nuclease</keyword>
<dbReference type="RefSeq" id="WP_248650627.1">
    <property type="nucleotide sequence ID" value="NZ_CP096659.1"/>
</dbReference>
<dbReference type="GeneID" id="73043914"/>
<organism evidence="2 3">
    <name type="scientific">Halorussus limi</name>
    <dbReference type="NCBI Taxonomy" id="2938695"/>
    <lineage>
        <taxon>Archaea</taxon>
        <taxon>Methanobacteriati</taxon>
        <taxon>Methanobacteriota</taxon>
        <taxon>Stenosarchaea group</taxon>
        <taxon>Halobacteria</taxon>
        <taxon>Halobacteriales</taxon>
        <taxon>Haladaptataceae</taxon>
        <taxon>Halorussus</taxon>
    </lineage>
</organism>
<dbReference type="Pfam" id="PF04471">
    <property type="entry name" value="Mrr_cat"/>
    <property type="match status" value="1"/>
</dbReference>
<proteinExistence type="predicted"/>
<dbReference type="GO" id="GO:0009307">
    <property type="term" value="P:DNA restriction-modification system"/>
    <property type="evidence" value="ECO:0007669"/>
    <property type="project" value="InterPro"/>
</dbReference>
<dbReference type="GO" id="GO:0004519">
    <property type="term" value="F:endonuclease activity"/>
    <property type="evidence" value="ECO:0007669"/>
    <property type="project" value="UniProtKB-KW"/>
</dbReference>
<dbReference type="InterPro" id="IPR007560">
    <property type="entry name" value="Restrct_endonuc_IV_Mrr"/>
</dbReference>
<dbReference type="GO" id="GO:0003677">
    <property type="term" value="F:DNA binding"/>
    <property type="evidence" value="ECO:0007669"/>
    <property type="project" value="InterPro"/>
</dbReference>
<sequence>MAQKDTDLPFGDAFSPGSLIKDGEVQLPLVLELVKKHEGDVDAFTEEIADIFYPDSPNPETYAKNVPLALGAGDKDGYELVTDDFYFTEVGEELYNIRNDEDELYDRLAQHILLNLHGRKCVDIIDDLKLGGEATTTHNIARELRRQYGIYMKESSTHWNQMRGWMAQADLINTNTHHIKLDHEKIDQLIGLDTEDRLSLDGLSPAQRAFLLTLARIDPDDPIRNNKVRELAEDTYDDIYFDSKSTTSQILDPLTEAGFIEYEHTADNPSKPSEVWLTSKAEADVLEPLLEDAQERTGVPRAVLRQSFDEIRRDMESDMNYLKGRALEAFAIRIGLMLNLEFEDWRVRGVETGGAEVDVVMDQTGISLNRWQIQCKNTKESDQDIRTKHVAKEVGISRMVQSNTILMFTRADVVPDARQYARQVMQKENLVILFLTGDDLDQLDDDPDHLSRTLKRQVNRIRELKAISDD</sequence>
<name>A0A8U0HU19_9EURY</name>
<dbReference type="Gene3D" id="1.10.10.10">
    <property type="entry name" value="Winged helix-like DNA-binding domain superfamily/Winged helix DNA-binding domain"/>
    <property type="match status" value="1"/>
</dbReference>
<dbReference type="REBASE" id="616300">
    <property type="entry name" value="HspJT49ORF585P"/>
</dbReference>